<feature type="region of interest" description="Disordered" evidence="1">
    <location>
        <begin position="574"/>
        <end position="601"/>
    </location>
</feature>
<evidence type="ECO:0000313" key="3">
    <source>
        <dbReference type="Proteomes" id="UP000031977"/>
    </source>
</evidence>
<accession>A0A0C3IDC0</accession>
<keyword evidence="3" id="KW-1185">Reference proteome</keyword>
<name>A0A0C3IDC0_9VIBR</name>
<feature type="compositionally biased region" description="Polar residues" evidence="1">
    <location>
        <begin position="591"/>
        <end position="601"/>
    </location>
</feature>
<sequence length="616" mass="71069">MNQQQLFFIECWSSLTSRNNIDSDRVTYNNPLSSVTELIDIYALGDKFSADKKRIHATIELYELLKKDSTLKSNKFENVPTQIIGLFPKNDKGNINFSILEKNKTLVLSFLNQLKILLEKHYVSIVIENLANILINQDDFNEDVCSEIYYCTNMLIGTLLTMGMPLSECYMLYKNYLMKRQKEVNGLSTNISFENSYKKLTEKLSQGNKKITISMKLVSKKLFSLIENTDESVRFQKCEFVLIDHPKKNNVAVNITVEAISFSAAHAKATLYLNNALAVISYMMNREEVSIEKKYTATTLNDQDVQIVKELYDFSQGLNSSSDRLGMDEFNLYIKTISRLHDINEESTVSKISAAFKFYQNGNANHVIESKYTAFWSALEALTLGVYDESLSHDQHVMKSVLPCIGLDYTVKQLFALRGVARHLNWDSINSNDVEIDYKTANLGEIFKSLKIEEHRNEIYHRLDEYPYALFRFKQFISICNCPYKVGMKIQSHLETVELQIHRLYRVRNAIVHNASVQDRLEMLVVNLEHYLRGTLNAMIYMMNDAHSISSPEEAFNRYQHKYNEIIGDLDPSSLLSGNKKEQKRKDIENQMRQPNANLGSIGNDDKLLEWLSMHN</sequence>
<comment type="caution">
    <text evidence="2">The sequence shown here is derived from an EMBL/GenBank/DDBJ whole genome shotgun (WGS) entry which is preliminary data.</text>
</comment>
<dbReference type="RefSeq" id="WP_041154149.1">
    <property type="nucleotide sequence ID" value="NZ_CBCRVP010000001.1"/>
</dbReference>
<dbReference type="EMBL" id="JXOK01000005">
    <property type="protein sequence ID" value="KIN12337.1"/>
    <property type="molecule type" value="Genomic_DNA"/>
</dbReference>
<gene>
    <name evidence="2" type="ORF">SU60_02375</name>
</gene>
<reference evidence="2 3" key="1">
    <citation type="submission" date="2015-01" db="EMBL/GenBank/DDBJ databases">
        <title>Draft genome of Vibrio mytili type strain CAIM 528.</title>
        <authorList>
            <person name="Gonzalez-Castillo A."/>
            <person name="Gomez-Gil B."/>
            <person name="Enciso-Ibarra J."/>
        </authorList>
    </citation>
    <scope>NUCLEOTIDE SEQUENCE [LARGE SCALE GENOMIC DNA]</scope>
    <source>
        <strain evidence="2 3">CAIM 528</strain>
    </source>
</reference>
<evidence type="ECO:0008006" key="4">
    <source>
        <dbReference type="Google" id="ProtNLM"/>
    </source>
</evidence>
<protein>
    <recommendedName>
        <fullName evidence="4">Apea-like HEPN domain-containing protein</fullName>
    </recommendedName>
</protein>
<dbReference type="Proteomes" id="UP000031977">
    <property type="component" value="Unassembled WGS sequence"/>
</dbReference>
<organism evidence="2 3">
    <name type="scientific">Vibrio mytili</name>
    <dbReference type="NCBI Taxonomy" id="50718"/>
    <lineage>
        <taxon>Bacteria</taxon>
        <taxon>Pseudomonadati</taxon>
        <taxon>Pseudomonadota</taxon>
        <taxon>Gammaproteobacteria</taxon>
        <taxon>Vibrionales</taxon>
        <taxon>Vibrionaceae</taxon>
        <taxon>Vibrio</taxon>
    </lineage>
</organism>
<dbReference type="AlphaFoldDB" id="A0A0C3IDC0"/>
<proteinExistence type="predicted"/>
<evidence type="ECO:0000256" key="1">
    <source>
        <dbReference type="SAM" id="MobiDB-lite"/>
    </source>
</evidence>
<evidence type="ECO:0000313" key="2">
    <source>
        <dbReference type="EMBL" id="KIN12337.1"/>
    </source>
</evidence>
<feature type="compositionally biased region" description="Basic and acidic residues" evidence="1">
    <location>
        <begin position="579"/>
        <end position="590"/>
    </location>
</feature>